<dbReference type="AlphaFoldDB" id="A0A813D3S0"/>
<reference evidence="2" key="1">
    <citation type="submission" date="2021-02" db="EMBL/GenBank/DDBJ databases">
        <authorList>
            <person name="Dougan E. K."/>
            <person name="Rhodes N."/>
            <person name="Thang M."/>
            <person name="Chan C."/>
        </authorList>
    </citation>
    <scope>NUCLEOTIDE SEQUENCE</scope>
</reference>
<evidence type="ECO:0000313" key="2">
    <source>
        <dbReference type="EMBL" id="CAE8581111.1"/>
    </source>
</evidence>
<feature type="region of interest" description="Disordered" evidence="1">
    <location>
        <begin position="228"/>
        <end position="261"/>
    </location>
</feature>
<evidence type="ECO:0000256" key="1">
    <source>
        <dbReference type="SAM" id="MobiDB-lite"/>
    </source>
</evidence>
<accession>A0A813D3S0</accession>
<protein>
    <submittedName>
        <fullName evidence="2">Uncharacterized protein</fullName>
    </submittedName>
</protein>
<comment type="caution">
    <text evidence="2">The sequence shown here is derived from an EMBL/GenBank/DDBJ whole genome shotgun (WGS) entry which is preliminary data.</text>
</comment>
<sequence length="363" mass="39881">MLKPYYAHVRGVSLAALDDEAVERQSLLKRYFEDIDDEDIGDTDVPSNAWQSCVMIGSPPSYASEIILPIKELRYSQCSISDHFRNGRSIYEVAAEVTSDPELLAHFPRLNVVRYSGKNYSMDNRRLWLLKECFKHKDIGVHLFSDVDAYNAFVGFDPRRVFGRKYSTGNDGTHLRITAHPVFSKLTGSSKHATETSSLAPQEMKLESDSASNFADTCWDVAPTAELDSSSCWGGEPKPSLLEPATKDGADSAEGQVHAADSAWGDAPVAESEGLVWDAAPIVENGRGDASSDLLEAGIAALFEEIKLSSKALLALKWAQDTGAVRIEELLENADGLSAALNLKPLERKRLLRARDSSQCARR</sequence>
<dbReference type="OrthoDB" id="415230at2759"/>
<evidence type="ECO:0000313" key="3">
    <source>
        <dbReference type="Proteomes" id="UP000654075"/>
    </source>
</evidence>
<dbReference type="EMBL" id="CAJNNV010000024">
    <property type="protein sequence ID" value="CAE8581111.1"/>
    <property type="molecule type" value="Genomic_DNA"/>
</dbReference>
<proteinExistence type="predicted"/>
<organism evidence="2 3">
    <name type="scientific">Polarella glacialis</name>
    <name type="common">Dinoflagellate</name>
    <dbReference type="NCBI Taxonomy" id="89957"/>
    <lineage>
        <taxon>Eukaryota</taxon>
        <taxon>Sar</taxon>
        <taxon>Alveolata</taxon>
        <taxon>Dinophyceae</taxon>
        <taxon>Suessiales</taxon>
        <taxon>Suessiaceae</taxon>
        <taxon>Polarella</taxon>
    </lineage>
</organism>
<gene>
    <name evidence="2" type="ORF">PGLA1383_LOCUS143</name>
</gene>
<dbReference type="Proteomes" id="UP000654075">
    <property type="component" value="Unassembled WGS sequence"/>
</dbReference>
<name>A0A813D3S0_POLGL</name>
<keyword evidence="3" id="KW-1185">Reference proteome</keyword>